<evidence type="ECO:0000256" key="3">
    <source>
        <dbReference type="ARBA" id="ARBA00013190"/>
    </source>
</evidence>
<dbReference type="SMART" id="SM00829">
    <property type="entry name" value="PKS_ER"/>
    <property type="match status" value="1"/>
</dbReference>
<dbReference type="EC" id="1.1.1.1" evidence="3"/>
<dbReference type="SUPFAM" id="SSF51735">
    <property type="entry name" value="NAD(P)-binding Rossmann-fold domains"/>
    <property type="match status" value="1"/>
</dbReference>
<dbReference type="Pfam" id="PF00107">
    <property type="entry name" value="ADH_zinc_N"/>
    <property type="match status" value="1"/>
</dbReference>
<proteinExistence type="inferred from homology"/>
<evidence type="ECO:0000256" key="6">
    <source>
        <dbReference type="ARBA" id="ARBA00023002"/>
    </source>
</evidence>
<keyword evidence="5" id="KW-0862">Zinc</keyword>
<sequence length="341" mass="37096">MKAFILHNIGSFDNLKIKTLAIPKPGKNEVTVKVDFCGLNHLDLLIIAGKRPVSGKFPLILGSEFTGKIADPGKSQKFAIGDTVAVYPWTFCGKCPQCRSDRESICDRGGTYGRTKNGGLAEFAAVDEKNLVRIPQKLDSGKFCASVLSAITAKHMLDRIGIKNGSTVLVNGATGGVGTAAIQLLKRKKCQVICSTSKPEKEIKLKHLGADLTVNTKHMVNSLKEKFPEGIEYIVDAIGGKIWSESVQLLTKNGNMVFCATTLEENGQINIGQAFTRQINLMGSYGGYLSDLREIIKFVRTGAFNPIIDSVYPLDNTKEALLKLLNQKVFGKILIKVNGSY</sequence>
<comment type="cofactor">
    <cofactor evidence="1">
        <name>Zn(2+)</name>
        <dbReference type="ChEBI" id="CHEBI:29105"/>
    </cofactor>
</comment>
<keyword evidence="6" id="KW-0560">Oxidoreductase</keyword>
<dbReference type="GO" id="GO:0046872">
    <property type="term" value="F:metal ion binding"/>
    <property type="evidence" value="ECO:0007669"/>
    <property type="project" value="UniProtKB-KW"/>
</dbReference>
<dbReference type="Gene3D" id="3.90.180.10">
    <property type="entry name" value="Medium-chain alcohol dehydrogenases, catalytic domain"/>
    <property type="match status" value="1"/>
</dbReference>
<protein>
    <recommendedName>
        <fullName evidence="3">alcohol dehydrogenase</fullName>
        <ecNumber evidence="3">1.1.1.1</ecNumber>
    </recommendedName>
</protein>
<evidence type="ECO:0000256" key="4">
    <source>
        <dbReference type="ARBA" id="ARBA00022723"/>
    </source>
</evidence>
<dbReference type="InterPro" id="IPR036291">
    <property type="entry name" value="NAD(P)-bd_dom_sf"/>
</dbReference>
<dbReference type="InterPro" id="IPR013149">
    <property type="entry name" value="ADH-like_C"/>
</dbReference>
<dbReference type="GO" id="GO:0005737">
    <property type="term" value="C:cytoplasm"/>
    <property type="evidence" value="ECO:0007669"/>
    <property type="project" value="TreeGrafter"/>
</dbReference>
<dbReference type="Proteomes" id="UP000177354">
    <property type="component" value="Unassembled WGS sequence"/>
</dbReference>
<reference evidence="8 9" key="1">
    <citation type="journal article" date="2016" name="Nat. Commun.">
        <title>Thousands of microbial genomes shed light on interconnected biogeochemical processes in an aquifer system.</title>
        <authorList>
            <person name="Anantharaman K."/>
            <person name="Brown C.T."/>
            <person name="Hug L.A."/>
            <person name="Sharon I."/>
            <person name="Castelle C.J."/>
            <person name="Probst A.J."/>
            <person name="Thomas B.C."/>
            <person name="Singh A."/>
            <person name="Wilkins M.J."/>
            <person name="Karaoz U."/>
            <person name="Brodie E.L."/>
            <person name="Williams K.H."/>
            <person name="Hubbard S.S."/>
            <person name="Banfield J.F."/>
        </authorList>
    </citation>
    <scope>NUCLEOTIDE SEQUENCE [LARGE SCALE GENOMIC DNA]</scope>
</reference>
<comment type="similarity">
    <text evidence="2">Belongs to the zinc-containing alcohol dehydrogenase family.</text>
</comment>
<gene>
    <name evidence="8" type="ORF">A2777_04680</name>
</gene>
<evidence type="ECO:0000256" key="1">
    <source>
        <dbReference type="ARBA" id="ARBA00001947"/>
    </source>
</evidence>
<accession>A0A1F5Z1M8</accession>
<evidence type="ECO:0000313" key="9">
    <source>
        <dbReference type="Proteomes" id="UP000177354"/>
    </source>
</evidence>
<dbReference type="InterPro" id="IPR013154">
    <property type="entry name" value="ADH-like_N"/>
</dbReference>
<name>A0A1F5Z1M8_9BACT</name>
<organism evidence="8 9">
    <name type="scientific">Candidatus Gottesmanbacteria bacterium RIFCSPHIGHO2_01_FULL_40_15</name>
    <dbReference type="NCBI Taxonomy" id="1798376"/>
    <lineage>
        <taxon>Bacteria</taxon>
        <taxon>Candidatus Gottesmaniibacteriota</taxon>
    </lineage>
</organism>
<dbReference type="SUPFAM" id="SSF50129">
    <property type="entry name" value="GroES-like"/>
    <property type="match status" value="1"/>
</dbReference>
<dbReference type="InterPro" id="IPR020843">
    <property type="entry name" value="ER"/>
</dbReference>
<evidence type="ECO:0000313" key="8">
    <source>
        <dbReference type="EMBL" id="OGG06369.1"/>
    </source>
</evidence>
<dbReference type="EMBL" id="MFJF01000016">
    <property type="protein sequence ID" value="OGG06369.1"/>
    <property type="molecule type" value="Genomic_DNA"/>
</dbReference>
<dbReference type="GO" id="GO:0004022">
    <property type="term" value="F:alcohol dehydrogenase (NAD+) activity"/>
    <property type="evidence" value="ECO:0007669"/>
    <property type="project" value="UniProtKB-EC"/>
</dbReference>
<comment type="caution">
    <text evidence="8">The sequence shown here is derived from an EMBL/GenBank/DDBJ whole genome shotgun (WGS) entry which is preliminary data.</text>
</comment>
<evidence type="ECO:0000256" key="5">
    <source>
        <dbReference type="ARBA" id="ARBA00022833"/>
    </source>
</evidence>
<evidence type="ECO:0000256" key="2">
    <source>
        <dbReference type="ARBA" id="ARBA00008072"/>
    </source>
</evidence>
<keyword evidence="4" id="KW-0479">Metal-binding</keyword>
<dbReference type="PANTHER" id="PTHR42940">
    <property type="entry name" value="ALCOHOL DEHYDROGENASE 1-RELATED"/>
    <property type="match status" value="1"/>
</dbReference>
<feature type="domain" description="Enoyl reductase (ER)" evidence="7">
    <location>
        <begin position="10"/>
        <end position="335"/>
    </location>
</feature>
<evidence type="ECO:0000259" key="7">
    <source>
        <dbReference type="SMART" id="SM00829"/>
    </source>
</evidence>
<dbReference type="AlphaFoldDB" id="A0A1F5Z1M8"/>
<dbReference type="InterPro" id="IPR011032">
    <property type="entry name" value="GroES-like_sf"/>
</dbReference>
<dbReference type="Pfam" id="PF08240">
    <property type="entry name" value="ADH_N"/>
    <property type="match status" value="1"/>
</dbReference>
<dbReference type="PANTHER" id="PTHR42940:SF8">
    <property type="entry name" value="VACUOLAR PROTEIN SORTING-ASSOCIATED PROTEIN 11"/>
    <property type="match status" value="1"/>
</dbReference>